<evidence type="ECO:0008006" key="4">
    <source>
        <dbReference type="Google" id="ProtNLM"/>
    </source>
</evidence>
<comment type="caution">
    <text evidence="2">The sequence shown here is derived from an EMBL/GenBank/DDBJ whole genome shotgun (WGS) entry which is preliminary data.</text>
</comment>
<reference evidence="2 3" key="1">
    <citation type="journal article" date="2015" name="Stand. Genomic Sci.">
        <title>Genomic Encyclopedia of Bacterial and Archaeal Type Strains, Phase III: the genomes of soil and plant-associated and newly described type strains.</title>
        <authorList>
            <person name="Whitman W.B."/>
            <person name="Woyke T."/>
            <person name="Klenk H.P."/>
            <person name="Zhou Y."/>
            <person name="Lilburn T.G."/>
            <person name="Beck B.J."/>
            <person name="De Vos P."/>
            <person name="Vandamme P."/>
            <person name="Eisen J.A."/>
            <person name="Garrity G."/>
            <person name="Hugenholtz P."/>
            <person name="Kyrpides N.C."/>
        </authorList>
    </citation>
    <scope>NUCLEOTIDE SEQUENCE [LARGE SCALE GENOMIC DNA]</scope>
    <source>
        <strain evidence="2 3">CGMCC 1.10821</strain>
    </source>
</reference>
<organism evidence="2 3">
    <name type="scientific">Luteimonas cucumeris</name>
    <dbReference type="NCBI Taxonomy" id="985012"/>
    <lineage>
        <taxon>Bacteria</taxon>
        <taxon>Pseudomonadati</taxon>
        <taxon>Pseudomonadota</taxon>
        <taxon>Gammaproteobacteria</taxon>
        <taxon>Lysobacterales</taxon>
        <taxon>Lysobacteraceae</taxon>
        <taxon>Luteimonas</taxon>
    </lineage>
</organism>
<dbReference type="Gene3D" id="3.10.450.50">
    <property type="match status" value="1"/>
</dbReference>
<dbReference type="Proteomes" id="UP000315167">
    <property type="component" value="Unassembled WGS sequence"/>
</dbReference>
<feature type="chain" id="PRO_5021729970" description="SnoaL-like protein" evidence="1">
    <location>
        <begin position="20"/>
        <end position="194"/>
    </location>
</feature>
<dbReference type="RefSeq" id="WP_199753417.1">
    <property type="nucleotide sequence ID" value="NZ_VLKN01000003.1"/>
</dbReference>
<evidence type="ECO:0000256" key="1">
    <source>
        <dbReference type="SAM" id="SignalP"/>
    </source>
</evidence>
<name>A0A562L7U9_9GAMM</name>
<proteinExistence type="predicted"/>
<dbReference type="EMBL" id="VLKN01000003">
    <property type="protein sequence ID" value="TWI03534.1"/>
    <property type="molecule type" value="Genomic_DNA"/>
</dbReference>
<dbReference type="SUPFAM" id="SSF54427">
    <property type="entry name" value="NTF2-like"/>
    <property type="match status" value="1"/>
</dbReference>
<evidence type="ECO:0000313" key="3">
    <source>
        <dbReference type="Proteomes" id="UP000315167"/>
    </source>
</evidence>
<feature type="signal peptide" evidence="1">
    <location>
        <begin position="1"/>
        <end position="19"/>
    </location>
</feature>
<accession>A0A562L7U9</accession>
<evidence type="ECO:0000313" key="2">
    <source>
        <dbReference type="EMBL" id="TWI03534.1"/>
    </source>
</evidence>
<gene>
    <name evidence="2" type="ORF">IP90_01345</name>
</gene>
<dbReference type="AlphaFoldDB" id="A0A562L7U9"/>
<keyword evidence="1" id="KW-0732">Signal</keyword>
<dbReference type="InterPro" id="IPR032710">
    <property type="entry name" value="NTF2-like_dom_sf"/>
</dbReference>
<protein>
    <recommendedName>
        <fullName evidence="4">SnoaL-like protein</fullName>
    </recommendedName>
</protein>
<sequence>MRSQLLLALALSFVVPAFAQSPPTTNPHPVTITVPSAAPKDVESIDAIIAALYDVISGPAGQARDWNRMRSLFIPGARMMPAGVRAGGEVGMRLLEVNDYIAMSGELLVKKGFSEHELARRTEQFGHIAHVFSTYEGRMATEPTVLRGINSIQLLNDGKRWWVVSVFWEAEHGDLKLPQHYLPGKADTAAKASP</sequence>
<keyword evidence="3" id="KW-1185">Reference proteome</keyword>